<sequence>MSRQFRLAIIRARHDASVAYISDSACAQTLVFGAQSVLRYWQETSGNYFDFTGSSMMPWVDIAINPAATDRVSQAKAAMAALRAAHPGHDPLAGFDGILVITHPGRTVVNGKTVNFDGGSNPNVDGFPVSVIPVMNSDHTFMCHELGHTLGCDHTYGLLNNGTDYDPNDGVDVLSNVYGSPYDLMSSATFATRYLGPPPHYAGDPIFYVAPDPGWPYSGAGWRGPHLARANLHRWFPDALEPARAVHRNFPVPGEVGHCRLKAVGTAAGTSLLILHPPGEPPSGVGRVYVEYRGTHGWDQGMKTSGADLAQAGVAIHALDTVSDGPETHVWFRGQIPQNSIDTDFKVPNLPLVIKLLEFSDEDEVGWADIEYRATNARTVVVTASDSNVTVVDGEVLREEKTPCGDVIYFGHWNTSTTCQYDVATTGFGGSTEPLSPPTVTWTVGTVTLPPGGGSMPVPYGMSVVTVLYAIDVATSSLTLTSQAGQPVSLPVVATATEAGGGASATGAASFVAPGHFDGYRPDDVIKLTRCLLRLLLQNKIPIPWRFVKPTPDPRFEIDSLAWAARALAAIEAFRLDEELASVLTHFVHLQLRK</sequence>
<dbReference type="EMBL" id="JAXCLA010000005">
    <property type="protein sequence ID" value="MDY0746437.1"/>
    <property type="molecule type" value="Genomic_DNA"/>
</dbReference>
<dbReference type="Proteomes" id="UP001285263">
    <property type="component" value="Unassembled WGS sequence"/>
</dbReference>
<evidence type="ECO:0000313" key="2">
    <source>
        <dbReference type="Proteomes" id="UP001285263"/>
    </source>
</evidence>
<gene>
    <name evidence="1" type="ORF">SNE35_18135</name>
</gene>
<keyword evidence="2" id="KW-1185">Reference proteome</keyword>
<comment type="caution">
    <text evidence="1">The sequence shown here is derived from an EMBL/GenBank/DDBJ whole genome shotgun (WGS) entry which is preliminary data.</text>
</comment>
<proteinExistence type="predicted"/>
<accession>A0ABU5DJH0</accession>
<dbReference type="SUPFAM" id="SSF55486">
    <property type="entry name" value="Metalloproteases ('zincins'), catalytic domain"/>
    <property type="match status" value="1"/>
</dbReference>
<protein>
    <submittedName>
        <fullName evidence="1">Uncharacterized protein</fullName>
    </submittedName>
</protein>
<dbReference type="RefSeq" id="WP_320424345.1">
    <property type="nucleotide sequence ID" value="NZ_JAXCLA010000005.1"/>
</dbReference>
<reference evidence="1 2" key="1">
    <citation type="submission" date="2023-11" db="EMBL/GenBank/DDBJ databases">
        <title>Paucibacter sp. nov., isolated from fresh soil in Korea.</title>
        <authorList>
            <person name="Le N.T.T."/>
        </authorList>
    </citation>
    <scope>NUCLEOTIDE SEQUENCE [LARGE SCALE GENOMIC DNA]</scope>
    <source>
        <strain evidence="1 2">R3-3</strain>
    </source>
</reference>
<name>A0ABU5DJH0_9BURK</name>
<evidence type="ECO:0000313" key="1">
    <source>
        <dbReference type="EMBL" id="MDY0746437.1"/>
    </source>
</evidence>
<organism evidence="1 2">
    <name type="scientific">Roseateles agri</name>
    <dbReference type="NCBI Taxonomy" id="3098619"/>
    <lineage>
        <taxon>Bacteria</taxon>
        <taxon>Pseudomonadati</taxon>
        <taxon>Pseudomonadota</taxon>
        <taxon>Betaproteobacteria</taxon>
        <taxon>Burkholderiales</taxon>
        <taxon>Sphaerotilaceae</taxon>
        <taxon>Roseateles</taxon>
    </lineage>
</organism>